<dbReference type="InterPro" id="IPR001258">
    <property type="entry name" value="NHL_repeat"/>
</dbReference>
<dbReference type="Gene3D" id="2.120.10.30">
    <property type="entry name" value="TolB, C-terminal domain"/>
    <property type="match status" value="2"/>
</dbReference>
<feature type="repeat" description="NHL" evidence="2">
    <location>
        <begin position="168"/>
        <end position="208"/>
    </location>
</feature>
<evidence type="ECO:0000313" key="4">
    <source>
        <dbReference type="Proteomes" id="UP001634394"/>
    </source>
</evidence>
<dbReference type="InterPro" id="IPR011042">
    <property type="entry name" value="6-blade_b-propeller_TolB-like"/>
</dbReference>
<protein>
    <submittedName>
        <fullName evidence="3">Uncharacterized protein</fullName>
    </submittedName>
</protein>
<comment type="caution">
    <text evidence="3">The sequence shown here is derived from an EMBL/GenBank/DDBJ whole genome shotgun (WGS) entry which is preliminary data.</text>
</comment>
<keyword evidence="1" id="KW-0677">Repeat</keyword>
<evidence type="ECO:0000256" key="1">
    <source>
        <dbReference type="ARBA" id="ARBA00022737"/>
    </source>
</evidence>
<sequence length="314" mass="34891">MYNLLRRMVASGSKSSELGKDSEKSKLIKKFGRKGHGKGQFIMPCGVTVSKSGNIIVVDTENHRIQIFSADGVFKYTFGKRGNEDNQLCYPLCVAMTTDDCIAVTDTVNASVKIFSQSGDLQSKFGGANVLELPYGLAITYDSFLVITDICKHCVFVLYPSGGVCKTFGSYGNGPREFDHPYFVCVNTQKQIIVSDSGNSSIKIFHFDGKLLRIFSTEDFHLNDNFINLQGLCTDKDDNTIVLCNSTAYILTKNGRLWEVLTAQDGLNYPKCIAYSQSGRLIVTQNDNCEICLFEYHSEDFKSLNSLLFYAISV</sequence>
<dbReference type="EMBL" id="JBJQND010000018">
    <property type="protein sequence ID" value="KAL3837277.1"/>
    <property type="molecule type" value="Genomic_DNA"/>
</dbReference>
<gene>
    <name evidence="3" type="ORF">ACJMK2_022644</name>
</gene>
<proteinExistence type="predicted"/>
<keyword evidence="4" id="KW-1185">Reference proteome</keyword>
<dbReference type="PROSITE" id="PS51125">
    <property type="entry name" value="NHL"/>
    <property type="match status" value="3"/>
</dbReference>
<dbReference type="AlphaFoldDB" id="A0ABD3TLR3"/>
<accession>A0ABD3TLR3</accession>
<reference evidence="3 4" key="1">
    <citation type="submission" date="2024-11" db="EMBL/GenBank/DDBJ databases">
        <title>Chromosome-level genome assembly of the freshwater bivalve Anodonta woodiana.</title>
        <authorList>
            <person name="Chen X."/>
        </authorList>
    </citation>
    <scope>NUCLEOTIDE SEQUENCE [LARGE SCALE GENOMIC DNA]</scope>
    <source>
        <strain evidence="3">MN2024</strain>
        <tissue evidence="3">Gills</tissue>
    </source>
</reference>
<dbReference type="GO" id="GO:0008270">
    <property type="term" value="F:zinc ion binding"/>
    <property type="evidence" value="ECO:0007669"/>
    <property type="project" value="UniProtKB-KW"/>
</dbReference>
<evidence type="ECO:0000256" key="2">
    <source>
        <dbReference type="PROSITE-ProRule" id="PRU00504"/>
    </source>
</evidence>
<dbReference type="PANTHER" id="PTHR24104">
    <property type="entry name" value="E3 UBIQUITIN-PROTEIN LIGASE NHLRC1-RELATED"/>
    <property type="match status" value="1"/>
</dbReference>
<dbReference type="Pfam" id="PF01436">
    <property type="entry name" value="NHL"/>
    <property type="match status" value="2"/>
</dbReference>
<dbReference type="SUPFAM" id="SSF101898">
    <property type="entry name" value="NHL repeat"/>
    <property type="match status" value="1"/>
</dbReference>
<organism evidence="3 4">
    <name type="scientific">Sinanodonta woodiana</name>
    <name type="common">Chinese pond mussel</name>
    <name type="synonym">Anodonta woodiana</name>
    <dbReference type="NCBI Taxonomy" id="1069815"/>
    <lineage>
        <taxon>Eukaryota</taxon>
        <taxon>Metazoa</taxon>
        <taxon>Spiralia</taxon>
        <taxon>Lophotrochozoa</taxon>
        <taxon>Mollusca</taxon>
        <taxon>Bivalvia</taxon>
        <taxon>Autobranchia</taxon>
        <taxon>Heteroconchia</taxon>
        <taxon>Palaeoheterodonta</taxon>
        <taxon>Unionida</taxon>
        <taxon>Unionoidea</taxon>
        <taxon>Unionidae</taxon>
        <taxon>Unioninae</taxon>
        <taxon>Sinanodonta</taxon>
    </lineage>
</organism>
<dbReference type="Proteomes" id="UP001634394">
    <property type="component" value="Unassembled WGS sequence"/>
</dbReference>
<evidence type="ECO:0000313" key="3">
    <source>
        <dbReference type="EMBL" id="KAL3837277.1"/>
    </source>
</evidence>
<dbReference type="CDD" id="cd05819">
    <property type="entry name" value="NHL"/>
    <property type="match status" value="1"/>
</dbReference>
<name>A0ABD3TLR3_SINWO</name>
<feature type="repeat" description="NHL" evidence="2">
    <location>
        <begin position="75"/>
        <end position="118"/>
    </location>
</feature>
<feature type="repeat" description="NHL" evidence="2">
    <location>
        <begin position="28"/>
        <end position="71"/>
    </location>
</feature>
<dbReference type="InterPro" id="IPR050952">
    <property type="entry name" value="TRIM-NHL_E3_ligases"/>
</dbReference>
<dbReference type="PANTHER" id="PTHR24104:SF59">
    <property type="entry name" value="TRIPARTITE MOTIF-CONTAINING PROTEIN 2-LIKE"/>
    <property type="match status" value="1"/>
</dbReference>